<evidence type="ECO:0000259" key="8">
    <source>
        <dbReference type="PROSITE" id="PS50066"/>
    </source>
</evidence>
<evidence type="ECO:0000313" key="10">
    <source>
        <dbReference type="Proteomes" id="UP000664534"/>
    </source>
</evidence>
<evidence type="ECO:0000256" key="2">
    <source>
        <dbReference type="ARBA" id="ARBA00023015"/>
    </source>
</evidence>
<evidence type="ECO:0000313" key="9">
    <source>
        <dbReference type="EMBL" id="CAF9939964.1"/>
    </source>
</evidence>
<evidence type="ECO:0000256" key="6">
    <source>
        <dbReference type="SAM" id="Coils"/>
    </source>
</evidence>
<dbReference type="PROSITE" id="PS50066">
    <property type="entry name" value="MADS_BOX_2"/>
    <property type="match status" value="1"/>
</dbReference>
<proteinExistence type="predicted"/>
<keyword evidence="5" id="KW-0539">Nucleus</keyword>
<dbReference type="GO" id="GO:0005634">
    <property type="term" value="C:nucleus"/>
    <property type="evidence" value="ECO:0007669"/>
    <property type="project" value="UniProtKB-SubCell"/>
</dbReference>
<reference evidence="9" key="1">
    <citation type="submission" date="2021-03" db="EMBL/GenBank/DDBJ databases">
        <authorList>
            <person name="Tagirdzhanova G."/>
        </authorList>
    </citation>
    <scope>NUCLEOTIDE SEQUENCE</scope>
</reference>
<evidence type="ECO:0000256" key="1">
    <source>
        <dbReference type="ARBA" id="ARBA00004123"/>
    </source>
</evidence>
<dbReference type="EMBL" id="CAJPDT010000125">
    <property type="protein sequence ID" value="CAF9939964.1"/>
    <property type="molecule type" value="Genomic_DNA"/>
</dbReference>
<feature type="coiled-coil region" evidence="6">
    <location>
        <begin position="285"/>
        <end position="340"/>
    </location>
</feature>
<keyword evidence="6" id="KW-0175">Coiled coil</keyword>
<dbReference type="GO" id="GO:0045944">
    <property type="term" value="P:positive regulation of transcription by RNA polymerase II"/>
    <property type="evidence" value="ECO:0007669"/>
    <property type="project" value="UniProtKB-ARBA"/>
</dbReference>
<dbReference type="GO" id="GO:0003677">
    <property type="term" value="F:DNA binding"/>
    <property type="evidence" value="ECO:0007669"/>
    <property type="project" value="UniProtKB-KW"/>
</dbReference>
<keyword evidence="10" id="KW-1185">Reference proteome</keyword>
<keyword evidence="2" id="KW-0805">Transcription regulation</keyword>
<dbReference type="GO" id="GO:0046983">
    <property type="term" value="F:protein dimerization activity"/>
    <property type="evidence" value="ECO:0007669"/>
    <property type="project" value="InterPro"/>
</dbReference>
<gene>
    <name evidence="9" type="ORF">IMSHALPRED_001699</name>
</gene>
<name>A0A8H3PGS7_9LECA</name>
<protein>
    <recommendedName>
        <fullName evidence="8">MADS-box domain-containing protein</fullName>
    </recommendedName>
</protein>
<keyword evidence="4" id="KW-0804">Transcription</keyword>
<dbReference type="AlphaFoldDB" id="A0A8H3PGS7"/>
<organism evidence="9 10">
    <name type="scientific">Imshaugia aleurites</name>
    <dbReference type="NCBI Taxonomy" id="172621"/>
    <lineage>
        <taxon>Eukaryota</taxon>
        <taxon>Fungi</taxon>
        <taxon>Dikarya</taxon>
        <taxon>Ascomycota</taxon>
        <taxon>Pezizomycotina</taxon>
        <taxon>Lecanoromycetes</taxon>
        <taxon>OSLEUM clade</taxon>
        <taxon>Lecanoromycetidae</taxon>
        <taxon>Lecanorales</taxon>
        <taxon>Lecanorineae</taxon>
        <taxon>Parmeliaceae</taxon>
        <taxon>Imshaugia</taxon>
    </lineage>
</organism>
<dbReference type="Proteomes" id="UP000664534">
    <property type="component" value="Unassembled WGS sequence"/>
</dbReference>
<evidence type="ECO:0000256" key="4">
    <source>
        <dbReference type="ARBA" id="ARBA00023163"/>
    </source>
</evidence>
<evidence type="ECO:0000256" key="3">
    <source>
        <dbReference type="ARBA" id="ARBA00023125"/>
    </source>
</evidence>
<feature type="compositionally biased region" description="Basic and acidic residues" evidence="7">
    <location>
        <begin position="79"/>
        <end position="88"/>
    </location>
</feature>
<feature type="compositionally biased region" description="Polar residues" evidence="7">
    <location>
        <begin position="112"/>
        <end position="125"/>
    </location>
</feature>
<comment type="caution">
    <text evidence="9">The sequence shown here is derived from an EMBL/GenBank/DDBJ whole genome shotgun (WGS) entry which is preliminary data.</text>
</comment>
<dbReference type="InterPro" id="IPR002100">
    <property type="entry name" value="TF_MADSbox"/>
</dbReference>
<comment type="subcellular location">
    <subcellularLocation>
        <location evidence="1">Nucleus</location>
    </subcellularLocation>
</comment>
<dbReference type="Gene3D" id="3.40.1810.10">
    <property type="entry name" value="Transcription factor, MADS-box"/>
    <property type="match status" value="1"/>
</dbReference>
<keyword evidence="3" id="KW-0238">DNA-binding</keyword>
<dbReference type="Pfam" id="PF00319">
    <property type="entry name" value="SRF-TF"/>
    <property type="match status" value="1"/>
</dbReference>
<sequence length="443" mass="50229">MAASKCTKTAPWPGRRENVMFNKRRRSLIKKANELSVKTSTELYIVMHRRGRYFTYNSTDRQGWPPNENDVEMNYPLTERQDPSDFHAVRPSRRNARQQPESQKAHHEALEQGSNLEHQASSSRAAGTAYASQFPGPPMDKCSSPDLETTALLNAVKSGDIGLYGMEGKEYFDEGTGVVKEVERSGWSVDVENSSQPFEQLDIDSLIAAPKGLSRLQDYTDDGQGENCFGTPSSSGSGRPKFVIPKVPEISKLLERCALCHAQIQNIRQQLQDTTIQRDMGQHALHQLNQNYEKLSKQNIDLSQENNVTAEHRRKGDAAYRELERAFKQVQANLSGAVQDCQTMQTRLEQHRMSVQQADVRLDHILHTTRMLGQSLYFLTIDKSDLPEEQKRQQKKLDYGDIKIERDLLRVERDELKVALAKEQERRARGFGPVQLKGGGVAF</sequence>
<evidence type="ECO:0000256" key="7">
    <source>
        <dbReference type="SAM" id="MobiDB-lite"/>
    </source>
</evidence>
<dbReference type="InterPro" id="IPR036879">
    <property type="entry name" value="TF_MADSbox_sf"/>
</dbReference>
<dbReference type="OrthoDB" id="3551822at2759"/>
<accession>A0A8H3PGS7</accession>
<feature type="region of interest" description="Disordered" evidence="7">
    <location>
        <begin position="56"/>
        <end position="142"/>
    </location>
</feature>
<feature type="domain" description="MADS-box" evidence="8">
    <location>
        <begin position="16"/>
        <end position="60"/>
    </location>
</feature>
<dbReference type="SUPFAM" id="SSF55455">
    <property type="entry name" value="SRF-like"/>
    <property type="match status" value="1"/>
</dbReference>
<evidence type="ECO:0000256" key="5">
    <source>
        <dbReference type="ARBA" id="ARBA00023242"/>
    </source>
</evidence>